<comment type="caution">
    <text evidence="10">The sequence shown here is derived from an EMBL/GenBank/DDBJ whole genome shotgun (WGS) entry which is preliminary data.</text>
</comment>
<dbReference type="InterPro" id="IPR022830">
    <property type="entry name" value="Indigdn_synthA-like"/>
</dbReference>
<evidence type="ECO:0000256" key="6">
    <source>
        <dbReference type="ARBA" id="ARBA00023239"/>
    </source>
</evidence>
<dbReference type="Pfam" id="PF00294">
    <property type="entry name" value="PfkB"/>
    <property type="match status" value="2"/>
</dbReference>
<dbReference type="InterPro" id="IPR011611">
    <property type="entry name" value="PfkB_dom"/>
</dbReference>
<dbReference type="EMBL" id="JBBXMP010000002">
    <property type="protein sequence ID" value="KAL0071868.1"/>
    <property type="molecule type" value="Genomic_DNA"/>
</dbReference>
<feature type="domain" description="Carbohydrate kinase PfkB" evidence="9">
    <location>
        <begin position="510"/>
        <end position="588"/>
    </location>
</feature>
<keyword evidence="11" id="KW-1185">Reference proteome</keyword>
<keyword evidence="2" id="KW-0479">Metal-binding</keyword>
<dbReference type="InterPro" id="IPR007342">
    <property type="entry name" value="PsuG"/>
</dbReference>
<keyword evidence="7" id="KW-0326">Glycosidase</keyword>
<dbReference type="Gene3D" id="3.40.1190.20">
    <property type="match status" value="1"/>
</dbReference>
<dbReference type="PROSITE" id="PS00584">
    <property type="entry name" value="PFKB_KINASES_2"/>
    <property type="match status" value="1"/>
</dbReference>
<keyword evidence="4" id="KW-0378">Hydrolase</keyword>
<keyword evidence="1" id="KW-0808">Transferase</keyword>
<dbReference type="InterPro" id="IPR029056">
    <property type="entry name" value="Ribokinase-like"/>
</dbReference>
<evidence type="ECO:0000313" key="10">
    <source>
        <dbReference type="EMBL" id="KAL0071868.1"/>
    </source>
</evidence>
<evidence type="ECO:0000256" key="4">
    <source>
        <dbReference type="ARBA" id="ARBA00022801"/>
    </source>
</evidence>
<evidence type="ECO:0000256" key="2">
    <source>
        <dbReference type="ARBA" id="ARBA00022723"/>
    </source>
</evidence>
<sequence length="600" mass="64821">MDVSADLMELARNPVGLVSAGVKSILDIGRTLEYLVDWPSVYGSPQTKDFPAFFSPKSGHQLSWNVDNPHSAAQVLYTQDQFGMQNGTLIGVPIPREYEEEGLKIQKAVDQAVEESEANGLAKRGKEVTPWLLRRVSELTQGRSQLSNIALLKNTALVGGQIAVEYNKLVRNETEHDQLAPTAASPSSTFSFSHRASTVPEQPKASPKLVVIGSSAVDITARSSKGNTAALANQSTVSGSVSLSLGGVARNIAEASYRASSDKDSVMLLSPVADDMFGSFLRGETSKLGMREDGLVTQKDHRTATCNMILDGEGHLVTGIADMGIIENLTPQPAVACLEQHRPSMVALDGNMSPKTLAGIVRYCKQKELKVLFEPTSVMKSTSILQAISENLDNAEPPITYITPNLLELQHIFKTARETYDLFSQDAWWRAIDGFSVGTQYRNDLEHLSRVKGPNNSSSMAFLVQDGVAQMALNLLPFFKHIIIKCGSLGAIVVMRASGETEWSKQNSNVVERCIVSHGTNESVVLIHLPALPAQVVNVTGAGDSFVGALSARLVERPLSFNDMESLKETVNFAQQAAVLTLASELAVSPRVSDLARTTT</sequence>
<feature type="compositionally biased region" description="Low complexity" evidence="8">
    <location>
        <begin position="180"/>
        <end position="193"/>
    </location>
</feature>
<evidence type="ECO:0000256" key="7">
    <source>
        <dbReference type="ARBA" id="ARBA00023295"/>
    </source>
</evidence>
<keyword evidence="5" id="KW-0464">Manganese</keyword>
<keyword evidence="6" id="KW-0456">Lyase</keyword>
<dbReference type="Gene3D" id="3.40.1790.10">
    <property type="entry name" value="Indigoidine synthase domain"/>
    <property type="match status" value="1"/>
</dbReference>
<dbReference type="SUPFAM" id="SSF53613">
    <property type="entry name" value="Ribokinase-like"/>
    <property type="match status" value="1"/>
</dbReference>
<feature type="region of interest" description="Disordered" evidence="8">
    <location>
        <begin position="177"/>
        <end position="200"/>
    </location>
</feature>
<dbReference type="PANTHER" id="PTHR42909:SF1">
    <property type="entry name" value="CARBOHYDRATE KINASE PFKB DOMAIN-CONTAINING PROTEIN"/>
    <property type="match status" value="1"/>
</dbReference>
<reference evidence="10 11" key="1">
    <citation type="submission" date="2024-05" db="EMBL/GenBank/DDBJ databases">
        <title>A draft genome resource for the thread blight pathogen Marasmius tenuissimus strain MS-2.</title>
        <authorList>
            <person name="Yulfo-Soto G.E."/>
            <person name="Baruah I.K."/>
            <person name="Amoako-Attah I."/>
            <person name="Bukari Y."/>
            <person name="Meinhardt L.W."/>
            <person name="Bailey B.A."/>
            <person name="Cohen S.P."/>
        </authorList>
    </citation>
    <scope>NUCLEOTIDE SEQUENCE [LARGE SCALE GENOMIC DNA]</scope>
    <source>
        <strain evidence="10 11">MS-2</strain>
    </source>
</reference>
<proteinExistence type="predicted"/>
<evidence type="ECO:0000256" key="5">
    <source>
        <dbReference type="ARBA" id="ARBA00023211"/>
    </source>
</evidence>
<evidence type="ECO:0000256" key="1">
    <source>
        <dbReference type="ARBA" id="ARBA00022679"/>
    </source>
</evidence>
<feature type="domain" description="Carbohydrate kinase PfkB" evidence="9">
    <location>
        <begin position="208"/>
        <end position="417"/>
    </location>
</feature>
<dbReference type="SUPFAM" id="SSF110581">
    <property type="entry name" value="Indigoidine synthase A-like"/>
    <property type="match status" value="1"/>
</dbReference>
<evidence type="ECO:0000313" key="11">
    <source>
        <dbReference type="Proteomes" id="UP001437256"/>
    </source>
</evidence>
<evidence type="ECO:0000259" key="9">
    <source>
        <dbReference type="Pfam" id="PF00294"/>
    </source>
</evidence>
<protein>
    <recommendedName>
        <fullName evidence="9">Carbohydrate kinase PfkB domain-containing protein</fullName>
    </recommendedName>
</protein>
<gene>
    <name evidence="10" type="ORF">AAF712_000790</name>
</gene>
<dbReference type="Pfam" id="PF04227">
    <property type="entry name" value="Indigoidine_A"/>
    <property type="match status" value="1"/>
</dbReference>
<evidence type="ECO:0000256" key="8">
    <source>
        <dbReference type="SAM" id="MobiDB-lite"/>
    </source>
</evidence>
<name>A0ABR3AFT1_9AGAR</name>
<accession>A0ABR3AFT1</accession>
<evidence type="ECO:0000256" key="3">
    <source>
        <dbReference type="ARBA" id="ARBA00022777"/>
    </source>
</evidence>
<keyword evidence="3" id="KW-0418">Kinase</keyword>
<dbReference type="PANTHER" id="PTHR42909">
    <property type="entry name" value="ZGC:136858"/>
    <property type="match status" value="1"/>
</dbReference>
<dbReference type="Proteomes" id="UP001437256">
    <property type="component" value="Unassembled WGS sequence"/>
</dbReference>
<dbReference type="InterPro" id="IPR002173">
    <property type="entry name" value="Carboh/pur_kinase_PfkB_CS"/>
</dbReference>
<organism evidence="10 11">
    <name type="scientific">Marasmius tenuissimus</name>
    <dbReference type="NCBI Taxonomy" id="585030"/>
    <lineage>
        <taxon>Eukaryota</taxon>
        <taxon>Fungi</taxon>
        <taxon>Dikarya</taxon>
        <taxon>Basidiomycota</taxon>
        <taxon>Agaricomycotina</taxon>
        <taxon>Agaricomycetes</taxon>
        <taxon>Agaricomycetidae</taxon>
        <taxon>Agaricales</taxon>
        <taxon>Marasmiineae</taxon>
        <taxon>Marasmiaceae</taxon>
        <taxon>Marasmius</taxon>
    </lineage>
</organism>